<dbReference type="EMBL" id="JAPWTJ010000327">
    <property type="protein sequence ID" value="KAJ8979605.1"/>
    <property type="molecule type" value="Genomic_DNA"/>
</dbReference>
<dbReference type="Proteomes" id="UP001162164">
    <property type="component" value="Unassembled WGS sequence"/>
</dbReference>
<keyword evidence="2" id="KW-1185">Reference proteome</keyword>
<protein>
    <submittedName>
        <fullName evidence="1">Uncharacterized protein</fullName>
    </submittedName>
</protein>
<gene>
    <name evidence="1" type="ORF">NQ317_010506</name>
</gene>
<name>A0ABQ9JNH5_9CUCU</name>
<reference evidence="1" key="1">
    <citation type="journal article" date="2023" name="Insect Mol. Biol.">
        <title>Genome sequencing provides insights into the evolution of gene families encoding plant cell wall-degrading enzymes in longhorned beetles.</title>
        <authorList>
            <person name="Shin N.R."/>
            <person name="Okamura Y."/>
            <person name="Kirsch R."/>
            <person name="Pauchet Y."/>
        </authorList>
    </citation>
    <scope>NUCLEOTIDE SEQUENCE</scope>
    <source>
        <strain evidence="1">MMC_N1</strain>
    </source>
</reference>
<proteinExistence type="predicted"/>
<accession>A0ABQ9JNH5</accession>
<evidence type="ECO:0000313" key="1">
    <source>
        <dbReference type="EMBL" id="KAJ8979605.1"/>
    </source>
</evidence>
<sequence length="118" mass="13536">MKMSLNERLQEELEALEAILMDDISITHNDTYIKMIETIKEISLILNFRGYPELVKTTIFPSIMKWRTICLQPDLSNLLAVMSITENGSSPKELGSAQTFEASYIRPLAREKKEKNLT</sequence>
<evidence type="ECO:0000313" key="2">
    <source>
        <dbReference type="Proteomes" id="UP001162164"/>
    </source>
</evidence>
<organism evidence="1 2">
    <name type="scientific">Molorchus minor</name>
    <dbReference type="NCBI Taxonomy" id="1323400"/>
    <lineage>
        <taxon>Eukaryota</taxon>
        <taxon>Metazoa</taxon>
        <taxon>Ecdysozoa</taxon>
        <taxon>Arthropoda</taxon>
        <taxon>Hexapoda</taxon>
        <taxon>Insecta</taxon>
        <taxon>Pterygota</taxon>
        <taxon>Neoptera</taxon>
        <taxon>Endopterygota</taxon>
        <taxon>Coleoptera</taxon>
        <taxon>Polyphaga</taxon>
        <taxon>Cucujiformia</taxon>
        <taxon>Chrysomeloidea</taxon>
        <taxon>Cerambycidae</taxon>
        <taxon>Lamiinae</taxon>
        <taxon>Monochamini</taxon>
        <taxon>Molorchus</taxon>
    </lineage>
</organism>
<comment type="caution">
    <text evidence="1">The sequence shown here is derived from an EMBL/GenBank/DDBJ whole genome shotgun (WGS) entry which is preliminary data.</text>
</comment>